<sequence length="125" mass="13377">MGPRQDAPRGAFAETGDGSSGGAAVWTIRDREMSDEMALAGAKILDTSADLPDRVAALGELANLDAERAIQIAINVTENAEEPSDVLIAMGKELARIASNSRWLTEFEVRNIGDAAFEAYCEHLK</sequence>
<proteinExistence type="predicted"/>
<feature type="region of interest" description="Disordered" evidence="1">
    <location>
        <begin position="1"/>
        <end position="24"/>
    </location>
</feature>
<dbReference type="EMBL" id="BOOO01000013">
    <property type="protein sequence ID" value="GII29095.1"/>
    <property type="molecule type" value="Genomic_DNA"/>
</dbReference>
<protein>
    <submittedName>
        <fullName evidence="2">Uncharacterized protein</fullName>
    </submittedName>
</protein>
<keyword evidence="3" id="KW-1185">Reference proteome</keyword>
<reference evidence="2 3" key="1">
    <citation type="submission" date="2021-01" db="EMBL/GenBank/DDBJ databases">
        <title>Whole genome shotgun sequence of Planotetraspora mira NBRC 15435.</title>
        <authorList>
            <person name="Komaki H."/>
            <person name="Tamura T."/>
        </authorList>
    </citation>
    <scope>NUCLEOTIDE SEQUENCE [LARGE SCALE GENOMIC DNA]</scope>
    <source>
        <strain evidence="2 3">NBRC 15435</strain>
    </source>
</reference>
<evidence type="ECO:0000313" key="2">
    <source>
        <dbReference type="EMBL" id="GII29095.1"/>
    </source>
</evidence>
<organism evidence="2 3">
    <name type="scientific">Planotetraspora mira</name>
    <dbReference type="NCBI Taxonomy" id="58121"/>
    <lineage>
        <taxon>Bacteria</taxon>
        <taxon>Bacillati</taxon>
        <taxon>Actinomycetota</taxon>
        <taxon>Actinomycetes</taxon>
        <taxon>Streptosporangiales</taxon>
        <taxon>Streptosporangiaceae</taxon>
        <taxon>Planotetraspora</taxon>
    </lineage>
</organism>
<comment type="caution">
    <text evidence="2">The sequence shown here is derived from an EMBL/GenBank/DDBJ whole genome shotgun (WGS) entry which is preliminary data.</text>
</comment>
<evidence type="ECO:0000256" key="1">
    <source>
        <dbReference type="SAM" id="MobiDB-lite"/>
    </source>
</evidence>
<dbReference type="AlphaFoldDB" id="A0A8J3TL36"/>
<dbReference type="Proteomes" id="UP000650628">
    <property type="component" value="Unassembled WGS sequence"/>
</dbReference>
<accession>A0A8J3TL36</accession>
<evidence type="ECO:0000313" key="3">
    <source>
        <dbReference type="Proteomes" id="UP000650628"/>
    </source>
</evidence>
<name>A0A8J3TL36_9ACTN</name>
<gene>
    <name evidence="2" type="ORF">Pmi06nite_25370</name>
</gene>